<proteinExistence type="predicted"/>
<dbReference type="InterPro" id="IPR036097">
    <property type="entry name" value="HisK_dim/P_sf"/>
</dbReference>
<dbReference type="SUPFAM" id="SSF55874">
    <property type="entry name" value="ATPase domain of HSP90 chaperone/DNA topoisomerase II/histidine kinase"/>
    <property type="match status" value="1"/>
</dbReference>
<comment type="catalytic activity">
    <reaction evidence="1">
        <text>ATP + protein L-histidine = ADP + protein N-phospho-L-histidine.</text>
        <dbReference type="EC" id="2.7.13.3"/>
    </reaction>
</comment>
<organism evidence="11 12">
    <name type="scientific">Pontibacillus chungwhensis</name>
    <dbReference type="NCBI Taxonomy" id="265426"/>
    <lineage>
        <taxon>Bacteria</taxon>
        <taxon>Bacillati</taxon>
        <taxon>Bacillota</taxon>
        <taxon>Bacilli</taxon>
        <taxon>Bacillales</taxon>
        <taxon>Bacillaceae</taxon>
        <taxon>Pontibacillus</taxon>
    </lineage>
</organism>
<dbReference type="Gene3D" id="1.10.287.130">
    <property type="match status" value="1"/>
</dbReference>
<dbReference type="Gene3D" id="3.30.565.10">
    <property type="entry name" value="Histidine kinase-like ATPase, C-terminal domain"/>
    <property type="match status" value="1"/>
</dbReference>
<sequence>MSKNYASKEKRGMSVVQTERVDEHFLIDECLEMFNVSGNWLCLLNEEQNQVHVNERFRELFRLDHSVMKRDTCASLLGKTEQELFEIDEDETRSILLSGAGGLPVEGVVKRTSANRIMISGRVPSSVPDHQGYQFERQLGTISNSQSVDHFMTWLSLIDDQMKNQSLNSKSIENLLGSPNASPIVYNRLKEVVEHIPHGFAVISRDWEILYVNPTLEEILGRSSETLCNHNLWEVFPRSTYHNYFTHYEKAFELNQVVKFQDYIYERGRVVDVTAYPSNRELTVFIQDITEVNTYIHALQETEERFSLLADNINEAFWVLSANFQTWEYMSPTFESIFGIAIPTVEKDYSTWLDRIHAGDRDRVIKSLRQMSIEKIACEYRFEFEPGVWKWIRTKGYPLEKAEKIMVVGVHEDITDLKEKDELIARSEQFETITRVAAGIAHEIKNPLTSIKGFLQLMMSGETSGQYGDIVFSELSRIESIVNEFMLLAKPDQEVELEKINLIDIIHYVLALFRAQCRQGGVRVTTDFDASIPDLPSDPKRLKQIFINVVKNAIEAIDGPGDLNVVGTYRSEIDCVVVCITDSGKGIESEQIKRIGEPFFTTKEKGTGLGMMVTTKFVESLGGTIQYRSKVNVGTTVVITLPVLSS</sequence>
<dbReference type="PROSITE" id="PS50109">
    <property type="entry name" value="HIS_KIN"/>
    <property type="match status" value="1"/>
</dbReference>
<evidence type="ECO:0000259" key="10">
    <source>
        <dbReference type="PROSITE" id="PS50112"/>
    </source>
</evidence>
<evidence type="ECO:0000256" key="2">
    <source>
        <dbReference type="ARBA" id="ARBA00012438"/>
    </source>
</evidence>
<dbReference type="Proteomes" id="UP001236652">
    <property type="component" value="Chromosome"/>
</dbReference>
<dbReference type="GO" id="GO:0005524">
    <property type="term" value="F:ATP binding"/>
    <property type="evidence" value="ECO:0007669"/>
    <property type="project" value="UniProtKB-KW"/>
</dbReference>
<dbReference type="RefSeq" id="WP_231419222.1">
    <property type="nucleotide sequence ID" value="NZ_CP126446.1"/>
</dbReference>
<dbReference type="CDD" id="cd00082">
    <property type="entry name" value="HisKA"/>
    <property type="match status" value="1"/>
</dbReference>
<evidence type="ECO:0000256" key="8">
    <source>
        <dbReference type="ARBA" id="ARBA00023012"/>
    </source>
</evidence>
<dbReference type="InterPro" id="IPR013655">
    <property type="entry name" value="PAS_fold_3"/>
</dbReference>
<dbReference type="InterPro" id="IPR035965">
    <property type="entry name" value="PAS-like_dom_sf"/>
</dbReference>
<dbReference type="InterPro" id="IPR000014">
    <property type="entry name" value="PAS"/>
</dbReference>
<dbReference type="EMBL" id="CP126446">
    <property type="protein sequence ID" value="WIF98552.1"/>
    <property type="molecule type" value="Genomic_DNA"/>
</dbReference>
<dbReference type="InterPro" id="IPR004358">
    <property type="entry name" value="Sig_transdc_His_kin-like_C"/>
</dbReference>
<dbReference type="PANTHER" id="PTHR43065">
    <property type="entry name" value="SENSOR HISTIDINE KINASE"/>
    <property type="match status" value="1"/>
</dbReference>
<dbReference type="InterPro" id="IPR003661">
    <property type="entry name" value="HisK_dim/P_dom"/>
</dbReference>
<dbReference type="SMART" id="SM00091">
    <property type="entry name" value="PAS"/>
    <property type="match status" value="3"/>
</dbReference>
<dbReference type="Pfam" id="PF00512">
    <property type="entry name" value="HisKA"/>
    <property type="match status" value="1"/>
</dbReference>
<dbReference type="SUPFAM" id="SSF55785">
    <property type="entry name" value="PYP-like sensor domain (PAS domain)"/>
    <property type="match status" value="2"/>
</dbReference>
<dbReference type="InterPro" id="IPR005467">
    <property type="entry name" value="His_kinase_dom"/>
</dbReference>
<keyword evidence="5" id="KW-0547">Nucleotide-binding</keyword>
<dbReference type="Gene3D" id="3.30.450.20">
    <property type="entry name" value="PAS domain"/>
    <property type="match status" value="2"/>
</dbReference>
<dbReference type="SMART" id="SM00387">
    <property type="entry name" value="HATPase_c"/>
    <property type="match status" value="1"/>
</dbReference>
<dbReference type="NCBIfam" id="TIGR00229">
    <property type="entry name" value="sensory_box"/>
    <property type="match status" value="2"/>
</dbReference>
<evidence type="ECO:0000256" key="6">
    <source>
        <dbReference type="ARBA" id="ARBA00022777"/>
    </source>
</evidence>
<dbReference type="Pfam" id="PF08448">
    <property type="entry name" value="PAS_4"/>
    <property type="match status" value="1"/>
</dbReference>
<evidence type="ECO:0000256" key="4">
    <source>
        <dbReference type="ARBA" id="ARBA00022679"/>
    </source>
</evidence>
<evidence type="ECO:0000256" key="7">
    <source>
        <dbReference type="ARBA" id="ARBA00022840"/>
    </source>
</evidence>
<dbReference type="InterPro" id="IPR003594">
    <property type="entry name" value="HATPase_dom"/>
</dbReference>
<evidence type="ECO:0000259" key="9">
    <source>
        <dbReference type="PROSITE" id="PS50109"/>
    </source>
</evidence>
<feature type="domain" description="Histidine kinase" evidence="9">
    <location>
        <begin position="439"/>
        <end position="645"/>
    </location>
</feature>
<feature type="domain" description="PAS" evidence="10">
    <location>
        <begin position="185"/>
        <end position="227"/>
    </location>
</feature>
<dbReference type="PANTHER" id="PTHR43065:SF46">
    <property type="entry name" value="C4-DICARBOXYLATE TRANSPORT SENSOR PROTEIN DCTB"/>
    <property type="match status" value="1"/>
</dbReference>
<evidence type="ECO:0000256" key="1">
    <source>
        <dbReference type="ARBA" id="ARBA00000085"/>
    </source>
</evidence>
<dbReference type="SUPFAM" id="SSF47384">
    <property type="entry name" value="Homodimeric domain of signal transducing histidine kinase"/>
    <property type="match status" value="1"/>
</dbReference>
<dbReference type="Pfam" id="PF02518">
    <property type="entry name" value="HATPase_c"/>
    <property type="match status" value="1"/>
</dbReference>
<reference evidence="11 12" key="1">
    <citation type="submission" date="2023-05" db="EMBL/GenBank/DDBJ databases">
        <title>Comparative genomics reveals the evidence of polycyclic aromatic hydrocarbons degradation in moderately halophilic genus Pontibacillus.</title>
        <authorList>
            <person name="Yang H."/>
            <person name="Qian Z."/>
        </authorList>
    </citation>
    <scope>NUCLEOTIDE SEQUENCE [LARGE SCALE GENOMIC DNA]</scope>
    <source>
        <strain evidence="12">HN14</strain>
    </source>
</reference>
<keyword evidence="3" id="KW-0597">Phosphoprotein</keyword>
<gene>
    <name evidence="11" type="ORF">QNI29_02465</name>
</gene>
<keyword evidence="12" id="KW-1185">Reference proteome</keyword>
<keyword evidence="8" id="KW-0902">Two-component regulatory system</keyword>
<keyword evidence="7 11" id="KW-0067">ATP-binding</keyword>
<keyword evidence="4" id="KW-0808">Transferase</keyword>
<dbReference type="InterPro" id="IPR036890">
    <property type="entry name" value="HATPase_C_sf"/>
</dbReference>
<dbReference type="Pfam" id="PF08447">
    <property type="entry name" value="PAS_3"/>
    <property type="match status" value="1"/>
</dbReference>
<dbReference type="EC" id="2.7.13.3" evidence="2"/>
<evidence type="ECO:0000313" key="12">
    <source>
        <dbReference type="Proteomes" id="UP001236652"/>
    </source>
</evidence>
<dbReference type="InterPro" id="IPR013656">
    <property type="entry name" value="PAS_4"/>
</dbReference>
<accession>A0ABY8UY29</accession>
<dbReference type="PROSITE" id="PS50112">
    <property type="entry name" value="PAS"/>
    <property type="match status" value="1"/>
</dbReference>
<evidence type="ECO:0000256" key="3">
    <source>
        <dbReference type="ARBA" id="ARBA00022553"/>
    </source>
</evidence>
<dbReference type="PRINTS" id="PR00344">
    <property type="entry name" value="BCTRLSENSOR"/>
</dbReference>
<dbReference type="CDD" id="cd00130">
    <property type="entry name" value="PAS"/>
    <property type="match status" value="2"/>
</dbReference>
<evidence type="ECO:0000313" key="11">
    <source>
        <dbReference type="EMBL" id="WIF98552.1"/>
    </source>
</evidence>
<name>A0ABY8UY29_9BACI</name>
<evidence type="ECO:0000256" key="5">
    <source>
        <dbReference type="ARBA" id="ARBA00022741"/>
    </source>
</evidence>
<protein>
    <recommendedName>
        <fullName evidence="2">histidine kinase</fullName>
        <ecNumber evidence="2">2.7.13.3</ecNumber>
    </recommendedName>
</protein>
<keyword evidence="6" id="KW-0418">Kinase</keyword>
<dbReference type="SMART" id="SM00388">
    <property type="entry name" value="HisKA"/>
    <property type="match status" value="1"/>
</dbReference>